<evidence type="ECO:0000256" key="1">
    <source>
        <dbReference type="ARBA" id="ARBA00007465"/>
    </source>
</evidence>
<accession>A0A1J4U1Y8</accession>
<dbReference type="PANTHER" id="PTHR11831:SF4">
    <property type="entry name" value="SMALL RIBOSOMAL SUBUNIT PROTEIN US4M"/>
    <property type="match status" value="1"/>
</dbReference>
<protein>
    <recommendedName>
        <fullName evidence="6 7">Small ribosomal subunit protein uS4</fullName>
    </recommendedName>
</protein>
<dbReference type="InterPro" id="IPR018079">
    <property type="entry name" value="Ribosomal_uS4_CS"/>
</dbReference>
<dbReference type="CDD" id="cd00165">
    <property type="entry name" value="S4"/>
    <property type="match status" value="1"/>
</dbReference>
<dbReference type="GO" id="GO:0015935">
    <property type="term" value="C:small ribosomal subunit"/>
    <property type="evidence" value="ECO:0007669"/>
    <property type="project" value="InterPro"/>
</dbReference>
<sequence length="209" mass="24222">MGRNLDPKCKQCRRFGEKLFLKGERCFGIKCAMVKKNYLPGLHGQKGFRRESEYAKQLQAKQKAKKIFRIQEKQFQNYFTKAGKMKGNISINLLTLLEKRLDNVIYRIGLAESRDKARQLVSHAHFYVNGKKVNIPSYELKEKDEITVREKSKSMSVFGGVFDNIKSSNIPEWLDYDGEKQIAKVVGEPGEKDFDQAIDARLIVEFYSR</sequence>
<evidence type="ECO:0000256" key="5">
    <source>
        <dbReference type="ARBA" id="ARBA00023274"/>
    </source>
</evidence>
<comment type="function">
    <text evidence="7">With S5 and S12 plays an important role in translational accuracy.</text>
</comment>
<dbReference type="NCBIfam" id="NF003717">
    <property type="entry name" value="PRK05327.1"/>
    <property type="match status" value="1"/>
</dbReference>
<dbReference type="SMART" id="SM01390">
    <property type="entry name" value="Ribosomal_S4"/>
    <property type="match status" value="1"/>
</dbReference>
<dbReference type="Pfam" id="PF00163">
    <property type="entry name" value="Ribosomal_S4"/>
    <property type="match status" value="1"/>
</dbReference>
<dbReference type="PROSITE" id="PS50889">
    <property type="entry name" value="S4"/>
    <property type="match status" value="1"/>
</dbReference>
<dbReference type="FunFam" id="3.10.290.10:FF:000001">
    <property type="entry name" value="30S ribosomal protein S4"/>
    <property type="match status" value="1"/>
</dbReference>
<organism evidence="11 12">
    <name type="scientific">Candidatus Kuenenbacteria bacterium CG1_02_38_13</name>
    <dbReference type="NCBI Taxonomy" id="1805235"/>
    <lineage>
        <taxon>Bacteria</taxon>
        <taxon>Candidatus Kueneniibacteriota</taxon>
    </lineage>
</organism>
<keyword evidence="2 7" id="KW-0699">rRNA-binding</keyword>
<dbReference type="InterPro" id="IPR002942">
    <property type="entry name" value="S4_RNA-bd"/>
</dbReference>
<dbReference type="GO" id="GO:0042274">
    <property type="term" value="P:ribosomal small subunit biogenesis"/>
    <property type="evidence" value="ECO:0007669"/>
    <property type="project" value="TreeGrafter"/>
</dbReference>
<feature type="domain" description="RNA-binding S4" evidence="9">
    <location>
        <begin position="99"/>
        <end position="160"/>
    </location>
</feature>
<dbReference type="Proteomes" id="UP000182465">
    <property type="component" value="Unassembled WGS sequence"/>
</dbReference>
<dbReference type="Gene3D" id="1.10.1050.10">
    <property type="entry name" value="Ribosomal Protein S4 Delta 41, Chain A, domain 1"/>
    <property type="match status" value="1"/>
</dbReference>
<evidence type="ECO:0000256" key="2">
    <source>
        <dbReference type="ARBA" id="ARBA00022730"/>
    </source>
</evidence>
<name>A0A1J4U1Y8_9BACT</name>
<comment type="function">
    <text evidence="7">One of the primary rRNA binding proteins, it binds directly to 16S rRNA where it nucleates assembly of the body of the 30S subunit.</text>
</comment>
<evidence type="ECO:0000256" key="3">
    <source>
        <dbReference type="ARBA" id="ARBA00022884"/>
    </source>
</evidence>
<gene>
    <name evidence="7" type="primary">rpsD</name>
    <name evidence="11" type="ORF">AUJ29_01690</name>
</gene>
<reference evidence="11 12" key="1">
    <citation type="journal article" date="2016" name="Environ. Microbiol.">
        <title>Genomic resolution of a cold subsurface aquifer community provides metabolic insights for novel microbes adapted to high CO concentrations.</title>
        <authorList>
            <person name="Probst A.J."/>
            <person name="Castelle C.J."/>
            <person name="Singh A."/>
            <person name="Brown C.T."/>
            <person name="Anantharaman K."/>
            <person name="Sharon I."/>
            <person name="Hug L.A."/>
            <person name="Burstein D."/>
            <person name="Emerson J.B."/>
            <person name="Thomas B.C."/>
            <person name="Banfield J.F."/>
        </authorList>
    </citation>
    <scope>NUCLEOTIDE SEQUENCE [LARGE SCALE GENOMIC DNA]</scope>
    <source>
        <strain evidence="11">CG1_02_38_13</strain>
    </source>
</reference>
<dbReference type="EMBL" id="MNVB01000035">
    <property type="protein sequence ID" value="OIO17291.1"/>
    <property type="molecule type" value="Genomic_DNA"/>
</dbReference>
<keyword evidence="3 7" id="KW-0694">RNA-binding</keyword>
<dbReference type="NCBIfam" id="TIGR01017">
    <property type="entry name" value="rpsD_bact"/>
    <property type="match status" value="1"/>
</dbReference>
<dbReference type="HAMAP" id="MF_01306_B">
    <property type="entry name" value="Ribosomal_uS4_B"/>
    <property type="match status" value="1"/>
</dbReference>
<dbReference type="InterPro" id="IPR036986">
    <property type="entry name" value="S4_RNA-bd_sf"/>
</dbReference>
<dbReference type="InterPro" id="IPR022801">
    <property type="entry name" value="Ribosomal_uS4"/>
</dbReference>
<evidence type="ECO:0000259" key="9">
    <source>
        <dbReference type="SMART" id="SM00363"/>
    </source>
</evidence>
<dbReference type="SUPFAM" id="SSF55174">
    <property type="entry name" value="Alpha-L RNA-binding motif"/>
    <property type="match status" value="1"/>
</dbReference>
<keyword evidence="4 7" id="KW-0689">Ribosomal protein</keyword>
<dbReference type="InterPro" id="IPR001912">
    <property type="entry name" value="Ribosomal_uS4_N"/>
</dbReference>
<dbReference type="AlphaFoldDB" id="A0A1J4U1Y8"/>
<dbReference type="Gene3D" id="3.10.290.10">
    <property type="entry name" value="RNA-binding S4 domain"/>
    <property type="match status" value="1"/>
</dbReference>
<dbReference type="InterPro" id="IPR005709">
    <property type="entry name" value="Ribosomal_uS4_bac-type"/>
</dbReference>
<keyword evidence="5 7" id="KW-0687">Ribonucleoprotein</keyword>
<dbReference type="SMART" id="SM00363">
    <property type="entry name" value="S4"/>
    <property type="match status" value="1"/>
</dbReference>
<evidence type="ECO:0000256" key="7">
    <source>
        <dbReference type="HAMAP-Rule" id="MF_01306"/>
    </source>
</evidence>
<evidence type="ECO:0000313" key="12">
    <source>
        <dbReference type="Proteomes" id="UP000182465"/>
    </source>
</evidence>
<evidence type="ECO:0000256" key="4">
    <source>
        <dbReference type="ARBA" id="ARBA00022980"/>
    </source>
</evidence>
<dbReference type="Pfam" id="PF01479">
    <property type="entry name" value="S4"/>
    <property type="match status" value="1"/>
</dbReference>
<dbReference type="PANTHER" id="PTHR11831">
    <property type="entry name" value="30S 40S RIBOSOMAL PROTEIN"/>
    <property type="match status" value="1"/>
</dbReference>
<comment type="subunit">
    <text evidence="7">Part of the 30S ribosomal subunit. Contacts protein S5. The interaction surface between S4 and S5 is involved in control of translational fidelity.</text>
</comment>
<evidence type="ECO:0000313" key="11">
    <source>
        <dbReference type="EMBL" id="OIO17291.1"/>
    </source>
</evidence>
<dbReference type="GO" id="GO:0019843">
    <property type="term" value="F:rRNA binding"/>
    <property type="evidence" value="ECO:0007669"/>
    <property type="project" value="UniProtKB-UniRule"/>
</dbReference>
<dbReference type="PROSITE" id="PS00632">
    <property type="entry name" value="RIBOSOMAL_S4"/>
    <property type="match status" value="1"/>
</dbReference>
<comment type="similarity">
    <text evidence="1 7 8">Belongs to the universal ribosomal protein uS4 family.</text>
</comment>
<evidence type="ECO:0000256" key="8">
    <source>
        <dbReference type="RuleBase" id="RU003699"/>
    </source>
</evidence>
<evidence type="ECO:0000259" key="10">
    <source>
        <dbReference type="SMART" id="SM01390"/>
    </source>
</evidence>
<dbReference type="GO" id="GO:0006412">
    <property type="term" value="P:translation"/>
    <property type="evidence" value="ECO:0007669"/>
    <property type="project" value="UniProtKB-UniRule"/>
</dbReference>
<feature type="domain" description="Small ribosomal subunit protein uS4 N-terminal" evidence="10">
    <location>
        <begin position="3"/>
        <end position="98"/>
    </location>
</feature>
<proteinExistence type="inferred from homology"/>
<comment type="caution">
    <text evidence="11">The sequence shown here is derived from an EMBL/GenBank/DDBJ whole genome shotgun (WGS) entry which is preliminary data.</text>
</comment>
<dbReference type="GO" id="GO:0003735">
    <property type="term" value="F:structural constituent of ribosome"/>
    <property type="evidence" value="ECO:0007669"/>
    <property type="project" value="InterPro"/>
</dbReference>
<evidence type="ECO:0000256" key="6">
    <source>
        <dbReference type="ARBA" id="ARBA00035254"/>
    </source>
</evidence>